<reference evidence="3 4" key="1">
    <citation type="submission" date="2013-03" db="EMBL/GenBank/DDBJ databases">
        <title>The Genome Sequence of Enterococcus columbae ATCC_51263 (PacBio/Illumina hybrid assembly).</title>
        <authorList>
            <consortium name="The Broad Institute Genomics Platform"/>
            <consortium name="The Broad Institute Genome Sequencing Center for Infectious Disease"/>
            <person name="Earl A."/>
            <person name="Russ C."/>
            <person name="Gilmore M."/>
            <person name="Surin D."/>
            <person name="Walker B."/>
            <person name="Young S."/>
            <person name="Zeng Q."/>
            <person name="Gargeya S."/>
            <person name="Fitzgerald M."/>
            <person name="Haas B."/>
            <person name="Abouelleil A."/>
            <person name="Allen A.W."/>
            <person name="Alvarado L."/>
            <person name="Arachchi H.M."/>
            <person name="Berlin A.M."/>
            <person name="Chapman S.B."/>
            <person name="Gainer-Dewar J."/>
            <person name="Goldberg J."/>
            <person name="Griggs A."/>
            <person name="Gujja S."/>
            <person name="Hansen M."/>
            <person name="Howarth C."/>
            <person name="Imamovic A."/>
            <person name="Ireland A."/>
            <person name="Larimer J."/>
            <person name="McCowan C."/>
            <person name="Murphy C."/>
            <person name="Pearson M."/>
            <person name="Poon T.W."/>
            <person name="Priest M."/>
            <person name="Roberts A."/>
            <person name="Saif S."/>
            <person name="Shea T."/>
            <person name="Sisk P."/>
            <person name="Sykes S."/>
            <person name="Wortman J."/>
            <person name="Nusbaum C."/>
            <person name="Birren B."/>
        </authorList>
    </citation>
    <scope>NUCLEOTIDE SEQUENCE [LARGE SCALE GENOMIC DNA]</scope>
    <source>
        <strain evidence="3 4">ATCC 51263</strain>
    </source>
</reference>
<dbReference type="OrthoDB" id="9793179at2"/>
<dbReference type="InterPro" id="IPR011240">
    <property type="entry name" value="Pesterase_YunD"/>
</dbReference>
<keyword evidence="1" id="KW-0547">Nucleotide-binding</keyword>
<sequence length="461" mass="51881">MEKIHFLHTNDIHSHLENWPTIQAFLTKRKQQLKAENETVLTIDVGDFCDRWHPLTDASAGLANTELLNAASYDLVTIGNNEGLGFSQEQLNQLYQQANFKVILTNLFDQKTKKRPTWCVDHFIIQTKMQTRIAFIGLTAAFEAGYAANGWLIQDPLECLAACLPAIKTQAEVIVLISHLGVSLDQKIAQRYPEIGVIIGGHTHHLFANGKLVGQTLLTAAEKYGHFIGEITLTIENKQIKAKKAVTYDVAALLQPAENELKSKELFAVGQELLAQQTLAKLPFDLSMEPFNQPAFSMIDAIQECLKSVRDCEVVLFNTGLVCKELKAGMVNKYDLHQCLPHLMHLVSIELSGENLVRLAGEIHKNKGFLLYYHPRGLGFRGSEFGRIISNDLSYDPLSQQGFLQGEKIDLSKKYTIVTLDYLVYLPFFPTLELTGKIELIYPKLLREYFGAYLAKKYPVK</sequence>
<dbReference type="PANTHER" id="PTHR11575">
    <property type="entry name" value="5'-NUCLEOTIDASE-RELATED"/>
    <property type="match status" value="1"/>
</dbReference>
<dbReference type="SUPFAM" id="SSF56300">
    <property type="entry name" value="Metallo-dependent phosphatases"/>
    <property type="match status" value="1"/>
</dbReference>
<dbReference type="Proteomes" id="UP000014113">
    <property type="component" value="Unassembled WGS sequence"/>
</dbReference>
<keyword evidence="1" id="KW-0378">Hydrolase</keyword>
<dbReference type="CDD" id="cd00845">
    <property type="entry name" value="MPP_UshA_N_like"/>
    <property type="match status" value="1"/>
</dbReference>
<evidence type="ECO:0000256" key="1">
    <source>
        <dbReference type="RuleBase" id="RU362119"/>
    </source>
</evidence>
<dbReference type="EMBL" id="ASWJ01000008">
    <property type="protein sequence ID" value="EOW80528.1"/>
    <property type="molecule type" value="Genomic_DNA"/>
</dbReference>
<comment type="similarity">
    <text evidence="1">Belongs to the 5'-nucleotidase family.</text>
</comment>
<dbReference type="PIRSF" id="PIRSF036361">
    <property type="entry name" value="YunD"/>
    <property type="match status" value="1"/>
</dbReference>
<dbReference type="GO" id="GO:0009166">
    <property type="term" value="P:nucleotide catabolic process"/>
    <property type="evidence" value="ECO:0007669"/>
    <property type="project" value="InterPro"/>
</dbReference>
<dbReference type="GO" id="GO:0030288">
    <property type="term" value="C:outer membrane-bounded periplasmic space"/>
    <property type="evidence" value="ECO:0007669"/>
    <property type="project" value="TreeGrafter"/>
</dbReference>
<dbReference type="Pfam" id="PF00149">
    <property type="entry name" value="Metallophos"/>
    <property type="match status" value="1"/>
</dbReference>
<dbReference type="GO" id="GO:0008768">
    <property type="term" value="F:UDP-sugar diphosphatase activity"/>
    <property type="evidence" value="ECO:0007669"/>
    <property type="project" value="TreeGrafter"/>
</dbReference>
<dbReference type="STRING" id="1121865.OMW_01085"/>
<dbReference type="eggNOG" id="COG0737">
    <property type="taxonomic scope" value="Bacteria"/>
</dbReference>
<dbReference type="InterPro" id="IPR004843">
    <property type="entry name" value="Calcineurin-like_PHP"/>
</dbReference>
<evidence type="ECO:0000313" key="3">
    <source>
        <dbReference type="EMBL" id="EOW80528.1"/>
    </source>
</evidence>
<dbReference type="InterPro" id="IPR006179">
    <property type="entry name" value="5_nucleotidase/apyrase"/>
</dbReference>
<dbReference type="GO" id="GO:0000166">
    <property type="term" value="F:nucleotide binding"/>
    <property type="evidence" value="ECO:0007669"/>
    <property type="project" value="UniProtKB-KW"/>
</dbReference>
<dbReference type="GO" id="GO:0008253">
    <property type="term" value="F:5'-nucleotidase activity"/>
    <property type="evidence" value="ECO:0007669"/>
    <property type="project" value="TreeGrafter"/>
</dbReference>
<dbReference type="PATRIC" id="fig|1121865.3.peg.1054"/>
<gene>
    <name evidence="3" type="ORF">I568_01705</name>
</gene>
<dbReference type="Gene3D" id="3.60.21.10">
    <property type="match status" value="1"/>
</dbReference>
<organism evidence="3 4">
    <name type="scientific">Enterococcus columbae DSM 7374 = ATCC 51263</name>
    <dbReference type="NCBI Taxonomy" id="1121865"/>
    <lineage>
        <taxon>Bacteria</taxon>
        <taxon>Bacillati</taxon>
        <taxon>Bacillota</taxon>
        <taxon>Bacilli</taxon>
        <taxon>Lactobacillales</taxon>
        <taxon>Enterococcaceae</taxon>
        <taxon>Enterococcus</taxon>
    </lineage>
</organism>
<dbReference type="PRINTS" id="PR01607">
    <property type="entry name" value="APYRASEFAMLY"/>
</dbReference>
<proteinExistence type="inferred from homology"/>
<feature type="domain" description="Calcineurin-like phosphoesterase" evidence="2">
    <location>
        <begin position="5"/>
        <end position="205"/>
    </location>
</feature>
<keyword evidence="4" id="KW-1185">Reference proteome</keyword>
<dbReference type="RefSeq" id="WP_016183227.1">
    <property type="nucleotide sequence ID" value="NZ_JXKI01000001.1"/>
</dbReference>
<dbReference type="PANTHER" id="PTHR11575:SF23">
    <property type="entry name" value="5-NUCLEOTIDASE FAMILY PROTEIN"/>
    <property type="match status" value="1"/>
</dbReference>
<accession>S0KRV5</accession>
<dbReference type="Gene3D" id="3.90.780.10">
    <property type="entry name" value="5'-Nucleotidase, C-terminal domain"/>
    <property type="match status" value="1"/>
</dbReference>
<evidence type="ECO:0000259" key="2">
    <source>
        <dbReference type="Pfam" id="PF00149"/>
    </source>
</evidence>
<dbReference type="SUPFAM" id="SSF55816">
    <property type="entry name" value="5'-nucleotidase (syn. UDP-sugar hydrolase), C-terminal domain"/>
    <property type="match status" value="1"/>
</dbReference>
<dbReference type="AlphaFoldDB" id="S0KRV5"/>
<dbReference type="InterPro" id="IPR036907">
    <property type="entry name" value="5'-Nucleotdase_C_sf"/>
</dbReference>
<protein>
    <recommendedName>
        <fullName evidence="2">Calcineurin-like phosphoesterase domain-containing protein</fullName>
    </recommendedName>
</protein>
<dbReference type="InterPro" id="IPR029052">
    <property type="entry name" value="Metallo-depent_PP-like"/>
</dbReference>
<evidence type="ECO:0000313" key="4">
    <source>
        <dbReference type="Proteomes" id="UP000014113"/>
    </source>
</evidence>
<comment type="caution">
    <text evidence="3">The sequence shown here is derived from an EMBL/GenBank/DDBJ whole genome shotgun (WGS) entry which is preliminary data.</text>
</comment>
<name>S0KRV5_9ENTE</name>